<evidence type="ECO:0000256" key="2">
    <source>
        <dbReference type="SAM" id="SignalP"/>
    </source>
</evidence>
<protein>
    <submittedName>
        <fullName evidence="3">Uncharacterized protein</fullName>
    </submittedName>
</protein>
<organism evidence="3 4">
    <name type="scientific">Symbiodinium necroappetens</name>
    <dbReference type="NCBI Taxonomy" id="1628268"/>
    <lineage>
        <taxon>Eukaryota</taxon>
        <taxon>Sar</taxon>
        <taxon>Alveolata</taxon>
        <taxon>Dinophyceae</taxon>
        <taxon>Suessiales</taxon>
        <taxon>Symbiodiniaceae</taxon>
        <taxon>Symbiodinium</taxon>
    </lineage>
</organism>
<accession>A0A812YRX3</accession>
<sequence length="250" mass="27680">MIMRQLLGLALLRAASGILRELYTTNAACKAQYCINPVFPALQDLPRLEKQRWGKHSYTNLTKFMKFCSGAVDYNIALPFIDASHNATRTQELAIAQDRQAAQTYFFHLSAMGIEPWDHENPFEDSASSDRACAREVARMACFTYLPAAIHSVPDGAEVRYHRPCDASCQSFLQTCGVECCDESTTCTWSASVSANLPELEVPGLAAPSSTCCPDKDKDTHDVQQSTDRPRHTQDQNGHDVVLFQGPGPF</sequence>
<comment type="caution">
    <text evidence="3">The sequence shown here is derived from an EMBL/GenBank/DDBJ whole genome shotgun (WGS) entry which is preliminary data.</text>
</comment>
<feature type="signal peptide" evidence="2">
    <location>
        <begin position="1"/>
        <end position="17"/>
    </location>
</feature>
<name>A0A812YRX3_9DINO</name>
<keyword evidence="4" id="KW-1185">Reference proteome</keyword>
<evidence type="ECO:0000313" key="4">
    <source>
        <dbReference type="Proteomes" id="UP000601435"/>
    </source>
</evidence>
<keyword evidence="2" id="KW-0732">Signal</keyword>
<gene>
    <name evidence="3" type="ORF">SNEC2469_LOCUS23308</name>
</gene>
<dbReference type="OrthoDB" id="409908at2759"/>
<evidence type="ECO:0000256" key="1">
    <source>
        <dbReference type="SAM" id="MobiDB-lite"/>
    </source>
</evidence>
<dbReference type="Proteomes" id="UP000601435">
    <property type="component" value="Unassembled WGS sequence"/>
</dbReference>
<reference evidence="3" key="1">
    <citation type="submission" date="2021-02" db="EMBL/GenBank/DDBJ databases">
        <authorList>
            <person name="Dougan E. K."/>
            <person name="Rhodes N."/>
            <person name="Thang M."/>
            <person name="Chan C."/>
        </authorList>
    </citation>
    <scope>NUCLEOTIDE SEQUENCE</scope>
</reference>
<evidence type="ECO:0000313" key="3">
    <source>
        <dbReference type="EMBL" id="CAE7792922.1"/>
    </source>
</evidence>
<feature type="chain" id="PRO_5032421234" evidence="2">
    <location>
        <begin position="18"/>
        <end position="250"/>
    </location>
</feature>
<feature type="region of interest" description="Disordered" evidence="1">
    <location>
        <begin position="212"/>
        <end position="240"/>
    </location>
</feature>
<dbReference type="AlphaFoldDB" id="A0A812YRX3"/>
<dbReference type="EMBL" id="CAJNJA010043352">
    <property type="protein sequence ID" value="CAE7792922.1"/>
    <property type="molecule type" value="Genomic_DNA"/>
</dbReference>
<proteinExistence type="predicted"/>
<feature type="compositionally biased region" description="Basic and acidic residues" evidence="1">
    <location>
        <begin position="214"/>
        <end position="238"/>
    </location>
</feature>